<reference evidence="3 4" key="1">
    <citation type="journal article" date="2014" name="Nat. Commun.">
        <title>Klebsormidium flaccidum genome reveals primary factors for plant terrestrial adaptation.</title>
        <authorList>
            <person name="Hori K."/>
            <person name="Maruyama F."/>
            <person name="Fujisawa T."/>
            <person name="Togashi T."/>
            <person name="Yamamoto N."/>
            <person name="Seo M."/>
            <person name="Sato S."/>
            <person name="Yamada T."/>
            <person name="Mori H."/>
            <person name="Tajima N."/>
            <person name="Moriyama T."/>
            <person name="Ikeuchi M."/>
            <person name="Watanabe M."/>
            <person name="Wada H."/>
            <person name="Kobayashi K."/>
            <person name="Saito M."/>
            <person name="Masuda T."/>
            <person name="Sasaki-Sekimoto Y."/>
            <person name="Mashiguchi K."/>
            <person name="Awai K."/>
            <person name="Shimojima M."/>
            <person name="Masuda S."/>
            <person name="Iwai M."/>
            <person name="Nobusawa T."/>
            <person name="Narise T."/>
            <person name="Kondo S."/>
            <person name="Saito H."/>
            <person name="Sato R."/>
            <person name="Murakawa M."/>
            <person name="Ihara Y."/>
            <person name="Oshima-Yamada Y."/>
            <person name="Ohtaka K."/>
            <person name="Satoh M."/>
            <person name="Sonobe K."/>
            <person name="Ishii M."/>
            <person name="Ohtani R."/>
            <person name="Kanamori-Sato M."/>
            <person name="Honoki R."/>
            <person name="Miyazaki D."/>
            <person name="Mochizuki H."/>
            <person name="Umetsu J."/>
            <person name="Higashi K."/>
            <person name="Shibata D."/>
            <person name="Kamiya Y."/>
            <person name="Sato N."/>
            <person name="Nakamura Y."/>
            <person name="Tabata S."/>
            <person name="Ida S."/>
            <person name="Kurokawa K."/>
            <person name="Ohta H."/>
        </authorList>
    </citation>
    <scope>NUCLEOTIDE SEQUENCE [LARGE SCALE GENOMIC DNA]</scope>
    <source>
        <strain evidence="3 4">NIES-2285</strain>
    </source>
</reference>
<evidence type="ECO:0000313" key="3">
    <source>
        <dbReference type="EMBL" id="GAQ87186.1"/>
    </source>
</evidence>
<gene>
    <name evidence="3" type="ORF">KFL_003360180</name>
</gene>
<dbReference type="PANTHER" id="PTHR35372">
    <property type="entry name" value="ATP BINDING PROTEIN-RELATED"/>
    <property type="match status" value="1"/>
</dbReference>
<organism evidence="3 4">
    <name type="scientific">Klebsormidium nitens</name>
    <name type="common">Green alga</name>
    <name type="synonym">Ulothrix nitens</name>
    <dbReference type="NCBI Taxonomy" id="105231"/>
    <lineage>
        <taxon>Eukaryota</taxon>
        <taxon>Viridiplantae</taxon>
        <taxon>Streptophyta</taxon>
        <taxon>Klebsormidiophyceae</taxon>
        <taxon>Klebsormidiales</taxon>
        <taxon>Klebsormidiaceae</taxon>
        <taxon>Klebsormidium</taxon>
    </lineage>
</organism>
<dbReference type="GO" id="GO:0016787">
    <property type="term" value="F:hydrolase activity"/>
    <property type="evidence" value="ECO:0007669"/>
    <property type="project" value="UniProtKB-KW"/>
</dbReference>
<dbReference type="Pfam" id="PF08706">
    <property type="entry name" value="D5_N"/>
    <property type="match status" value="1"/>
</dbReference>
<sequence length="131" mass="14940">MLKSLRDYNNVAAVNSTMEVMQGKMYAPDLFQRLNTDVHIINVRNGIWQLKTGALDVHRPQYLCTFMTDVDYRGLDFPSPVPMEFLRDIFNSNEVLIRWMLRVFAYAINGLTCEEIIVFLVGGGGETATCL</sequence>
<dbReference type="Proteomes" id="UP000054558">
    <property type="component" value="Unassembled WGS sequence"/>
</dbReference>
<proteinExistence type="predicted"/>
<evidence type="ECO:0000256" key="1">
    <source>
        <dbReference type="ARBA" id="ARBA00022801"/>
    </source>
</evidence>
<dbReference type="PANTHER" id="PTHR35372:SF2">
    <property type="entry name" value="SF3 HELICASE DOMAIN-CONTAINING PROTEIN"/>
    <property type="match status" value="1"/>
</dbReference>
<evidence type="ECO:0000313" key="4">
    <source>
        <dbReference type="Proteomes" id="UP000054558"/>
    </source>
</evidence>
<dbReference type="EMBL" id="DF237285">
    <property type="protein sequence ID" value="GAQ87186.1"/>
    <property type="molecule type" value="Genomic_DNA"/>
</dbReference>
<name>A0A1Y1IEN1_KLENI</name>
<protein>
    <recommendedName>
        <fullName evidence="2">Bacteriophage/plasmid primase P4 C-terminal domain-containing protein</fullName>
    </recommendedName>
</protein>
<evidence type="ECO:0000259" key="2">
    <source>
        <dbReference type="Pfam" id="PF08706"/>
    </source>
</evidence>
<keyword evidence="1" id="KW-0378">Hydrolase</keyword>
<accession>A0A1Y1IEN1</accession>
<dbReference type="InterPro" id="IPR014818">
    <property type="entry name" value="Phage/plasmid_primase_P4_C"/>
</dbReference>
<dbReference type="AlphaFoldDB" id="A0A1Y1IEN1"/>
<feature type="domain" description="Bacteriophage/plasmid primase P4 C-terminal" evidence="2">
    <location>
        <begin position="5"/>
        <end position="90"/>
    </location>
</feature>
<keyword evidence="4" id="KW-1185">Reference proteome</keyword>
<dbReference type="InterPro" id="IPR051620">
    <property type="entry name" value="ORF904-like_C"/>
</dbReference>